<name>A0A9Q0MI66_9DIPT</name>
<sequence length="75" mass="8349">DDFCVVTGDGVDALTASNAGSIRIRSNIDSDFIAKNQFSISTEIRLFCIHRSVVCMFPSQINLLPFKFTNFSRLS</sequence>
<dbReference type="Proteomes" id="UP001151699">
    <property type="component" value="Unassembled WGS sequence"/>
</dbReference>
<comment type="caution">
    <text evidence="1">The sequence shown here is derived from an EMBL/GenBank/DDBJ whole genome shotgun (WGS) entry which is preliminary data.</text>
</comment>
<dbReference type="EMBL" id="WJQU01003562">
    <property type="protein sequence ID" value="KAJ6623911.1"/>
    <property type="molecule type" value="Genomic_DNA"/>
</dbReference>
<evidence type="ECO:0000313" key="2">
    <source>
        <dbReference type="Proteomes" id="UP001151699"/>
    </source>
</evidence>
<protein>
    <submittedName>
        <fullName evidence="1">Uncharacterized protein</fullName>
    </submittedName>
</protein>
<proteinExistence type="predicted"/>
<dbReference type="AlphaFoldDB" id="A0A9Q0MI66"/>
<keyword evidence="2" id="KW-1185">Reference proteome</keyword>
<organism evidence="1 2">
    <name type="scientific">Pseudolycoriella hygida</name>
    <dbReference type="NCBI Taxonomy" id="35572"/>
    <lineage>
        <taxon>Eukaryota</taxon>
        <taxon>Metazoa</taxon>
        <taxon>Ecdysozoa</taxon>
        <taxon>Arthropoda</taxon>
        <taxon>Hexapoda</taxon>
        <taxon>Insecta</taxon>
        <taxon>Pterygota</taxon>
        <taxon>Neoptera</taxon>
        <taxon>Endopterygota</taxon>
        <taxon>Diptera</taxon>
        <taxon>Nematocera</taxon>
        <taxon>Sciaroidea</taxon>
        <taxon>Sciaridae</taxon>
        <taxon>Pseudolycoriella</taxon>
    </lineage>
</organism>
<gene>
    <name evidence="1" type="ORF">Bhyg_17372</name>
</gene>
<accession>A0A9Q0MI66</accession>
<evidence type="ECO:0000313" key="1">
    <source>
        <dbReference type="EMBL" id="KAJ6623911.1"/>
    </source>
</evidence>
<feature type="non-terminal residue" evidence="1">
    <location>
        <position position="1"/>
    </location>
</feature>
<reference evidence="1" key="1">
    <citation type="submission" date="2022-07" db="EMBL/GenBank/DDBJ databases">
        <authorList>
            <person name="Trinca V."/>
            <person name="Uliana J.V.C."/>
            <person name="Torres T.T."/>
            <person name="Ward R.J."/>
            <person name="Monesi N."/>
        </authorList>
    </citation>
    <scope>NUCLEOTIDE SEQUENCE</scope>
    <source>
        <strain evidence="1">HSMRA1968</strain>
        <tissue evidence="1">Whole embryos</tissue>
    </source>
</reference>